<gene>
    <name evidence="2" type="ORF">BJBARM5_0311</name>
</gene>
<evidence type="ECO:0000313" key="3">
    <source>
        <dbReference type="Proteomes" id="UP000009376"/>
    </source>
</evidence>
<evidence type="ECO:0000313" key="2">
    <source>
        <dbReference type="EMBL" id="EFD92938.1"/>
    </source>
</evidence>
<evidence type="ECO:0000256" key="1">
    <source>
        <dbReference type="SAM" id="Phobius"/>
    </source>
</evidence>
<dbReference type="EMBL" id="GG745550">
    <property type="protein sequence ID" value="EFD92938.1"/>
    <property type="molecule type" value="Genomic_DNA"/>
</dbReference>
<reference evidence="2 3" key="1">
    <citation type="journal article" date="2010" name="Proc. Natl. Acad. Sci. U.S.A.">
        <title>Enigmatic, ultrasmall, uncultivated Archaea.</title>
        <authorList>
            <person name="Baker B.J."/>
            <person name="Comolli L.R."/>
            <person name="Dick G.J."/>
            <person name="Hauser L.J."/>
            <person name="Hyatt D."/>
            <person name="Dill B.D."/>
            <person name="Land M.L."/>
            <person name="Verberkmoes N.C."/>
            <person name="Hettich R.L."/>
            <person name="Banfield J.F."/>
        </authorList>
    </citation>
    <scope>NUCLEOTIDE SEQUENCE [LARGE SCALE GENOMIC DNA]</scope>
</reference>
<feature type="transmembrane region" description="Helical" evidence="1">
    <location>
        <begin position="12"/>
        <end position="33"/>
    </location>
</feature>
<organism evidence="2 3">
    <name type="scientific">Candidatus Parvarchaeum acidophilus ARMAN-5</name>
    <dbReference type="NCBI Taxonomy" id="662762"/>
    <lineage>
        <taxon>Archaea</taxon>
        <taxon>Candidatus Parvarchaeota</taxon>
        <taxon>Candidatus Parvarchaeum</taxon>
    </lineage>
</organism>
<name>D6GV11_PARA5</name>
<protein>
    <submittedName>
        <fullName evidence="2">Uncharacterized protein</fullName>
    </submittedName>
</protein>
<keyword evidence="1" id="KW-1133">Transmembrane helix</keyword>
<keyword evidence="1" id="KW-0472">Membrane</keyword>
<proteinExistence type="predicted"/>
<keyword evidence="1" id="KW-0812">Transmembrane</keyword>
<sequence>MNNKASVEWRLIWIMLVIITAIMAIALVVLLFYTSSHGASPFSYFGNLLGGS</sequence>
<dbReference type="AlphaFoldDB" id="D6GV11"/>
<accession>D6GV11</accession>
<dbReference type="Proteomes" id="UP000009376">
    <property type="component" value="Unassembled WGS sequence"/>
</dbReference>